<evidence type="ECO:0000256" key="4">
    <source>
        <dbReference type="ARBA" id="ARBA00022801"/>
    </source>
</evidence>
<dbReference type="InterPro" id="IPR036938">
    <property type="entry name" value="PAP2/HPO_sf"/>
</dbReference>
<dbReference type="EMBL" id="BAAAZC010000030">
    <property type="protein sequence ID" value="GAA3988712.1"/>
    <property type="molecule type" value="Genomic_DNA"/>
</dbReference>
<evidence type="ECO:0000313" key="10">
    <source>
        <dbReference type="Proteomes" id="UP001500742"/>
    </source>
</evidence>
<keyword evidence="6 7" id="KW-0472">Membrane</keyword>
<feature type="transmembrane region" description="Helical" evidence="7">
    <location>
        <begin position="88"/>
        <end position="107"/>
    </location>
</feature>
<evidence type="ECO:0000313" key="9">
    <source>
        <dbReference type="EMBL" id="GAA3988712.1"/>
    </source>
</evidence>
<keyword evidence="4" id="KW-0378">Hydrolase</keyword>
<comment type="subcellular location">
    <subcellularLocation>
        <location evidence="1">Cell membrane</location>
        <topology evidence="1">Multi-pass membrane protein</topology>
    </subcellularLocation>
</comment>
<evidence type="ECO:0000256" key="3">
    <source>
        <dbReference type="ARBA" id="ARBA00022692"/>
    </source>
</evidence>
<keyword evidence="2" id="KW-1003">Cell membrane</keyword>
<feature type="transmembrane region" description="Helical" evidence="7">
    <location>
        <begin position="12"/>
        <end position="30"/>
    </location>
</feature>
<dbReference type="Pfam" id="PF01569">
    <property type="entry name" value="PAP2"/>
    <property type="match status" value="1"/>
</dbReference>
<gene>
    <name evidence="9" type="ORF">GCM10022210_47220</name>
</gene>
<feature type="domain" description="Phosphatidic acid phosphatase type 2/haloperoxidase" evidence="8">
    <location>
        <begin position="85"/>
        <end position="195"/>
    </location>
</feature>
<evidence type="ECO:0000256" key="7">
    <source>
        <dbReference type="SAM" id="Phobius"/>
    </source>
</evidence>
<evidence type="ECO:0000256" key="6">
    <source>
        <dbReference type="ARBA" id="ARBA00023136"/>
    </source>
</evidence>
<evidence type="ECO:0000256" key="2">
    <source>
        <dbReference type="ARBA" id="ARBA00022475"/>
    </source>
</evidence>
<feature type="transmembrane region" description="Helical" evidence="7">
    <location>
        <begin position="180"/>
        <end position="198"/>
    </location>
</feature>
<keyword evidence="3 7" id="KW-0812">Transmembrane</keyword>
<evidence type="ECO:0000256" key="5">
    <source>
        <dbReference type="ARBA" id="ARBA00022989"/>
    </source>
</evidence>
<dbReference type="Gene3D" id="1.20.144.10">
    <property type="entry name" value="Phosphatidic acid phosphatase type 2/haloperoxidase"/>
    <property type="match status" value="2"/>
</dbReference>
<sequence length="206" mass="23068">MHMRDIKYRKLIFILLIILIAAVLLSSVFYRYDSNMVIYINSYRNPTMDWLFLTITNIAGTITYVVATLALLISFIKRLKPIKIQLRAIALAAALSGLLATALKHVIHRVRPQDVYLTIHDLGPGGGWSFPSGHSCDAFVLAAILSLVYPKKRLIIPVYCWAIAVGFSRMYLGVHYPSDILGGVLIGSSMALLAYYICTYKRPKTT</sequence>
<feature type="transmembrane region" description="Helical" evidence="7">
    <location>
        <begin position="50"/>
        <end position="76"/>
    </location>
</feature>
<accession>A0ABP7QWQ8</accession>
<feature type="transmembrane region" description="Helical" evidence="7">
    <location>
        <begin position="156"/>
        <end position="174"/>
    </location>
</feature>
<evidence type="ECO:0000256" key="1">
    <source>
        <dbReference type="ARBA" id="ARBA00004651"/>
    </source>
</evidence>
<dbReference type="InterPro" id="IPR000326">
    <property type="entry name" value="PAP2/HPO"/>
</dbReference>
<feature type="transmembrane region" description="Helical" evidence="7">
    <location>
        <begin position="127"/>
        <end position="149"/>
    </location>
</feature>
<comment type="caution">
    <text evidence="9">The sequence shown here is derived from an EMBL/GenBank/DDBJ whole genome shotgun (WGS) entry which is preliminary data.</text>
</comment>
<organism evidence="9 10">
    <name type="scientific">Mucilaginibacter dorajii</name>
    <dbReference type="NCBI Taxonomy" id="692994"/>
    <lineage>
        <taxon>Bacteria</taxon>
        <taxon>Pseudomonadati</taxon>
        <taxon>Bacteroidota</taxon>
        <taxon>Sphingobacteriia</taxon>
        <taxon>Sphingobacteriales</taxon>
        <taxon>Sphingobacteriaceae</taxon>
        <taxon>Mucilaginibacter</taxon>
    </lineage>
</organism>
<dbReference type="PANTHER" id="PTHR14969:SF62">
    <property type="entry name" value="DECAPRENYLPHOSPHORYL-5-PHOSPHORIBOSE PHOSPHATASE RV3807C-RELATED"/>
    <property type="match status" value="1"/>
</dbReference>
<protein>
    <recommendedName>
        <fullName evidence="8">Phosphatidic acid phosphatase type 2/haloperoxidase domain-containing protein</fullName>
    </recommendedName>
</protein>
<dbReference type="SUPFAM" id="SSF48317">
    <property type="entry name" value="Acid phosphatase/Vanadium-dependent haloperoxidase"/>
    <property type="match status" value="1"/>
</dbReference>
<name>A0ABP7QWQ8_9SPHI</name>
<dbReference type="Proteomes" id="UP001500742">
    <property type="component" value="Unassembled WGS sequence"/>
</dbReference>
<keyword evidence="5 7" id="KW-1133">Transmembrane helix</keyword>
<dbReference type="PANTHER" id="PTHR14969">
    <property type="entry name" value="SPHINGOSINE-1-PHOSPHATE PHOSPHOHYDROLASE"/>
    <property type="match status" value="1"/>
</dbReference>
<dbReference type="SMART" id="SM00014">
    <property type="entry name" value="acidPPc"/>
    <property type="match status" value="1"/>
</dbReference>
<reference evidence="10" key="1">
    <citation type="journal article" date="2019" name="Int. J. Syst. Evol. Microbiol.">
        <title>The Global Catalogue of Microorganisms (GCM) 10K type strain sequencing project: providing services to taxonomists for standard genome sequencing and annotation.</title>
        <authorList>
            <consortium name="The Broad Institute Genomics Platform"/>
            <consortium name="The Broad Institute Genome Sequencing Center for Infectious Disease"/>
            <person name="Wu L."/>
            <person name="Ma J."/>
        </authorList>
    </citation>
    <scope>NUCLEOTIDE SEQUENCE [LARGE SCALE GENOMIC DNA]</scope>
    <source>
        <strain evidence="10">JCM 16601</strain>
    </source>
</reference>
<evidence type="ECO:0000259" key="8">
    <source>
        <dbReference type="SMART" id="SM00014"/>
    </source>
</evidence>
<proteinExistence type="predicted"/>
<keyword evidence="10" id="KW-1185">Reference proteome</keyword>